<keyword evidence="7" id="KW-1185">Reference proteome</keyword>
<comment type="function">
    <text evidence="1 5">Metallothioneins have a high content of cysteine residues that bind various heavy metals.</text>
</comment>
<evidence type="ECO:0000256" key="3">
    <source>
        <dbReference type="ARBA" id="ARBA00022723"/>
    </source>
</evidence>
<organism evidence="6 7">
    <name type="scientific">Daucus carota subsp. sativus</name>
    <name type="common">Carrot</name>
    <dbReference type="NCBI Taxonomy" id="79200"/>
    <lineage>
        <taxon>Eukaryota</taxon>
        <taxon>Viridiplantae</taxon>
        <taxon>Streptophyta</taxon>
        <taxon>Embryophyta</taxon>
        <taxon>Tracheophyta</taxon>
        <taxon>Spermatophyta</taxon>
        <taxon>Magnoliopsida</taxon>
        <taxon>eudicotyledons</taxon>
        <taxon>Gunneridae</taxon>
        <taxon>Pentapetalae</taxon>
        <taxon>asterids</taxon>
        <taxon>campanulids</taxon>
        <taxon>Apiales</taxon>
        <taxon>Apiaceae</taxon>
        <taxon>Apioideae</taxon>
        <taxon>Scandiceae</taxon>
        <taxon>Daucinae</taxon>
        <taxon>Daucus</taxon>
        <taxon>Daucus sect. Daucus</taxon>
    </lineage>
</organism>
<proteinExistence type="inferred from homology"/>
<dbReference type="GO" id="GO:0046872">
    <property type="term" value="F:metal ion binding"/>
    <property type="evidence" value="ECO:0007669"/>
    <property type="project" value="UniProtKB-UniRule"/>
</dbReference>
<evidence type="ECO:0000256" key="5">
    <source>
        <dbReference type="RuleBase" id="RU369052"/>
    </source>
</evidence>
<dbReference type="KEGG" id="dcr:108205619"/>
<keyword evidence="4 5" id="KW-0480">Metal-thiolate cluster</keyword>
<dbReference type="Pfam" id="PF01439">
    <property type="entry name" value="Metallothio_2"/>
    <property type="match status" value="1"/>
</dbReference>
<evidence type="ECO:0000256" key="4">
    <source>
        <dbReference type="ARBA" id="ARBA00022851"/>
    </source>
</evidence>
<accession>A0AAF0WCN0</accession>
<comment type="similarity">
    <text evidence="2 5">Belongs to the metallothionein superfamily. Type 15 family.</text>
</comment>
<dbReference type="InterPro" id="IPR000347">
    <property type="entry name" value="Metalthion_15p"/>
</dbReference>
<dbReference type="PANTHER" id="PTHR33543">
    <property type="entry name" value="METALLOTHIONEIN-LIKE PROTEIN 2A"/>
    <property type="match status" value="1"/>
</dbReference>
<sequence length="75" mass="7303">MSSCGSNCSCGSDCKCGSNGGCSMHLDIENSVAATIIAGVAPMKTSFDGAEKSFGAEGGNACKCGSSCTCDPCSC</sequence>
<evidence type="ECO:0000256" key="2">
    <source>
        <dbReference type="ARBA" id="ARBA00005802"/>
    </source>
</evidence>
<reference evidence="6" key="1">
    <citation type="journal article" date="2016" name="Nat. Genet.">
        <title>A high-quality carrot genome assembly provides new insights into carotenoid accumulation and asterid genome evolution.</title>
        <authorList>
            <person name="Iorizzo M."/>
            <person name="Ellison S."/>
            <person name="Senalik D."/>
            <person name="Zeng P."/>
            <person name="Satapoomin P."/>
            <person name="Huang J."/>
            <person name="Bowman M."/>
            <person name="Iovene M."/>
            <person name="Sanseverino W."/>
            <person name="Cavagnaro P."/>
            <person name="Yildiz M."/>
            <person name="Macko-Podgorni A."/>
            <person name="Moranska E."/>
            <person name="Grzebelus E."/>
            <person name="Grzebelus D."/>
            <person name="Ashrafi H."/>
            <person name="Zheng Z."/>
            <person name="Cheng S."/>
            <person name="Spooner D."/>
            <person name="Van Deynze A."/>
            <person name="Simon P."/>
        </authorList>
    </citation>
    <scope>NUCLEOTIDE SEQUENCE</scope>
    <source>
        <tissue evidence="6">Leaf</tissue>
    </source>
</reference>
<reference evidence="6" key="2">
    <citation type="submission" date="2022-03" db="EMBL/GenBank/DDBJ databases">
        <title>Draft title - Genomic analysis of global carrot germplasm unveils the trajectory of domestication and the origin of high carotenoid orange carrot.</title>
        <authorList>
            <person name="Iorizzo M."/>
            <person name="Ellison S."/>
            <person name="Senalik D."/>
            <person name="Macko-Podgorni A."/>
            <person name="Grzebelus D."/>
            <person name="Bostan H."/>
            <person name="Rolling W."/>
            <person name="Curaba J."/>
            <person name="Simon P."/>
        </authorList>
    </citation>
    <scope>NUCLEOTIDE SEQUENCE</scope>
    <source>
        <tissue evidence="6">Leaf</tissue>
    </source>
</reference>
<evidence type="ECO:0000313" key="6">
    <source>
        <dbReference type="EMBL" id="WOG87487.1"/>
    </source>
</evidence>
<name>A0AAF0WCN0_DAUCS</name>
<dbReference type="EMBL" id="CP093344">
    <property type="protein sequence ID" value="WOG87487.1"/>
    <property type="molecule type" value="Genomic_DNA"/>
</dbReference>
<protein>
    <recommendedName>
        <fullName evidence="5">Metallothionein-like protein</fullName>
    </recommendedName>
</protein>
<gene>
    <name evidence="6" type="ORF">DCAR_0206714</name>
</gene>
<dbReference type="PANTHER" id="PTHR33543:SF37">
    <property type="entry name" value="METALLOTHIONEIN-LIKE PROTEIN 4B"/>
    <property type="match status" value="1"/>
</dbReference>
<dbReference type="AlphaFoldDB" id="A0AAF0WCN0"/>
<keyword evidence="3 5" id="KW-0479">Metal-binding</keyword>
<evidence type="ECO:0000313" key="7">
    <source>
        <dbReference type="Proteomes" id="UP000077755"/>
    </source>
</evidence>
<dbReference type="Proteomes" id="UP000077755">
    <property type="component" value="Chromosome 2"/>
</dbReference>
<evidence type="ECO:0000256" key="1">
    <source>
        <dbReference type="ARBA" id="ARBA00002568"/>
    </source>
</evidence>